<sequence length="103" mass="11612">MAPHFPLRWFSVDKTQIAGESLHLNLQQRLTRFAAENAPQLLNELSDNQWLFPLHPWQGEYLLQQVWCQALFAKGLIRDLGEAGTSWLPTTSSALSTVLPAAI</sequence>
<organism evidence="2 3">
    <name type="scientific">Escherichia coli</name>
    <dbReference type="NCBI Taxonomy" id="562"/>
    <lineage>
        <taxon>Bacteria</taxon>
        <taxon>Pseudomonadati</taxon>
        <taxon>Pseudomonadota</taxon>
        <taxon>Gammaproteobacteria</taxon>
        <taxon>Enterobacterales</taxon>
        <taxon>Enterobacteriaceae</taxon>
        <taxon>Escherichia</taxon>
    </lineage>
</organism>
<dbReference type="EC" id="6.3.2.-" evidence="2"/>
<proteinExistence type="predicted"/>
<dbReference type="EMBL" id="UGAW01000001">
    <property type="protein sequence ID" value="STG52119.1"/>
    <property type="molecule type" value="Genomic_DNA"/>
</dbReference>
<dbReference type="Proteomes" id="UP000254817">
    <property type="component" value="Unassembled WGS sequence"/>
</dbReference>
<dbReference type="Pfam" id="PF04183">
    <property type="entry name" value="IucA_IucC"/>
    <property type="match status" value="1"/>
</dbReference>
<keyword evidence="2" id="KW-0436">Ligase</keyword>
<gene>
    <name evidence="2" type="primary">iucA_2</name>
    <name evidence="2" type="ORF">NCTC11112_02610</name>
</gene>
<name>A0A376MNT9_ECOLX</name>
<protein>
    <submittedName>
        <fullName evidence="2">Aerobactin siderophore biosynthesis protein</fullName>
        <ecNumber evidence="2">6.3.2.-</ecNumber>
    </submittedName>
</protein>
<evidence type="ECO:0000259" key="1">
    <source>
        <dbReference type="Pfam" id="PF04183"/>
    </source>
</evidence>
<evidence type="ECO:0000313" key="3">
    <source>
        <dbReference type="Proteomes" id="UP000254817"/>
    </source>
</evidence>
<evidence type="ECO:0000313" key="2">
    <source>
        <dbReference type="EMBL" id="STG52119.1"/>
    </source>
</evidence>
<accession>A0A376MNT9</accession>
<feature type="domain" description="Aerobactin siderophore biosynthesis IucA/IucC N-terminal" evidence="1">
    <location>
        <begin position="3"/>
        <end position="92"/>
    </location>
</feature>
<reference evidence="2 3" key="1">
    <citation type="submission" date="2018-06" db="EMBL/GenBank/DDBJ databases">
        <authorList>
            <consortium name="Pathogen Informatics"/>
            <person name="Doyle S."/>
        </authorList>
    </citation>
    <scope>NUCLEOTIDE SEQUENCE [LARGE SCALE GENOMIC DNA]</scope>
    <source>
        <strain evidence="2 3">NCTC11112</strain>
    </source>
</reference>
<dbReference type="GO" id="GO:0016874">
    <property type="term" value="F:ligase activity"/>
    <property type="evidence" value="ECO:0007669"/>
    <property type="project" value="UniProtKB-KW"/>
</dbReference>
<dbReference type="GO" id="GO:0019290">
    <property type="term" value="P:siderophore biosynthetic process"/>
    <property type="evidence" value="ECO:0007669"/>
    <property type="project" value="InterPro"/>
</dbReference>
<dbReference type="InterPro" id="IPR007310">
    <property type="entry name" value="Aerobactin_biosyn_IucA/IucC_N"/>
</dbReference>
<dbReference type="AlphaFoldDB" id="A0A376MNT9"/>